<dbReference type="GO" id="GO:0055085">
    <property type="term" value="P:transmembrane transport"/>
    <property type="evidence" value="ECO:0007669"/>
    <property type="project" value="InterPro"/>
</dbReference>
<dbReference type="PANTHER" id="PTHR33376:SF2">
    <property type="entry name" value="DICARBOXYLATE-BINDING PERIPLASMIC PROTEIN"/>
    <property type="match status" value="1"/>
</dbReference>
<dbReference type="InterPro" id="IPR018389">
    <property type="entry name" value="DctP_fam"/>
</dbReference>
<dbReference type="Pfam" id="PF03480">
    <property type="entry name" value="DctP"/>
    <property type="match status" value="1"/>
</dbReference>
<feature type="signal peptide" evidence="2">
    <location>
        <begin position="1"/>
        <end position="20"/>
    </location>
</feature>
<dbReference type="GO" id="GO:0030288">
    <property type="term" value="C:outer membrane-bounded periplasmic space"/>
    <property type="evidence" value="ECO:0007669"/>
    <property type="project" value="InterPro"/>
</dbReference>
<accession>A0A7V2F613</accession>
<evidence type="ECO:0000256" key="1">
    <source>
        <dbReference type="ARBA" id="ARBA00022729"/>
    </source>
</evidence>
<dbReference type="EMBL" id="DSGB01000004">
    <property type="protein sequence ID" value="HER95617.1"/>
    <property type="molecule type" value="Genomic_DNA"/>
</dbReference>
<proteinExistence type="predicted"/>
<feature type="chain" id="PRO_5030894727" evidence="2">
    <location>
        <begin position="21"/>
        <end position="326"/>
    </location>
</feature>
<dbReference type="InterPro" id="IPR038404">
    <property type="entry name" value="TRAP_DctP_sf"/>
</dbReference>
<dbReference type="NCBIfam" id="NF037995">
    <property type="entry name" value="TRAP_S1"/>
    <property type="match status" value="1"/>
</dbReference>
<comment type="caution">
    <text evidence="3">The sequence shown here is derived from an EMBL/GenBank/DDBJ whole genome shotgun (WGS) entry which is preliminary data.</text>
</comment>
<dbReference type="GO" id="GO:0030246">
    <property type="term" value="F:carbohydrate binding"/>
    <property type="evidence" value="ECO:0007669"/>
    <property type="project" value="TreeGrafter"/>
</dbReference>
<keyword evidence="1 2" id="KW-0732">Signal</keyword>
<dbReference type="InterPro" id="IPR004682">
    <property type="entry name" value="TRAP_DctP"/>
</dbReference>
<dbReference type="CDD" id="cd13671">
    <property type="entry name" value="PBP2_TRAP_SBP_like_3"/>
    <property type="match status" value="1"/>
</dbReference>
<dbReference type="PROSITE" id="PS51257">
    <property type="entry name" value="PROKAR_LIPOPROTEIN"/>
    <property type="match status" value="1"/>
</dbReference>
<dbReference type="NCBIfam" id="TIGR00787">
    <property type="entry name" value="dctP"/>
    <property type="match status" value="1"/>
</dbReference>
<name>A0A7V2F613_RHOMR</name>
<dbReference type="PANTHER" id="PTHR33376">
    <property type="match status" value="1"/>
</dbReference>
<dbReference type="Gene3D" id="3.40.190.170">
    <property type="entry name" value="Bacterial extracellular solute-binding protein, family 7"/>
    <property type="match status" value="1"/>
</dbReference>
<dbReference type="AlphaFoldDB" id="A0A7V2F613"/>
<gene>
    <name evidence="3" type="ORF">ENO59_03745</name>
</gene>
<organism evidence="3">
    <name type="scientific">Rhodothermus marinus</name>
    <name type="common">Rhodothermus obamensis</name>
    <dbReference type="NCBI Taxonomy" id="29549"/>
    <lineage>
        <taxon>Bacteria</taxon>
        <taxon>Pseudomonadati</taxon>
        <taxon>Rhodothermota</taxon>
        <taxon>Rhodothermia</taxon>
        <taxon>Rhodothermales</taxon>
        <taxon>Rhodothermaceae</taxon>
        <taxon>Rhodothermus</taxon>
    </lineage>
</organism>
<evidence type="ECO:0000313" key="3">
    <source>
        <dbReference type="EMBL" id="HER95617.1"/>
    </source>
</evidence>
<evidence type="ECO:0000256" key="2">
    <source>
        <dbReference type="SAM" id="SignalP"/>
    </source>
</evidence>
<sequence>MRFALLLVSTLLGGMLSGCASSHDDELVLRLAHALGPTHSVHQAMVYLGERLEEKSGGRIRVVVYPSQQLGSERELLELMQIGSLAMAKVSAAVLEGFVPEYQVFNLPYLFRDDAHRFKVLEGPIGQELLRAGERVLLRGLCYYDAGSRSFYTVTRPIYTPDDLRGLKIRTLESPSQIQMVNLMGGSATPIPWGEVFTALQQGIVDGAENNPPSFYLSHHYEVARFYTLDEHTSIPDVLLISLHVWHRLTPQQRQWVQEAALESAEYQKQLWKQSTEEALRAVEEAGVQIIRPDKQAFAEKVAPIYAQYRTQPDLYQLIERIRAVE</sequence>
<reference evidence="3" key="1">
    <citation type="journal article" date="2020" name="mSystems">
        <title>Genome- and Community-Level Interaction Insights into Carbon Utilization and Element Cycling Functions of Hydrothermarchaeota in Hydrothermal Sediment.</title>
        <authorList>
            <person name="Zhou Z."/>
            <person name="Liu Y."/>
            <person name="Xu W."/>
            <person name="Pan J."/>
            <person name="Luo Z.H."/>
            <person name="Li M."/>
        </authorList>
    </citation>
    <scope>NUCLEOTIDE SEQUENCE [LARGE SCALE GENOMIC DNA]</scope>
    <source>
        <strain evidence="3">SpSt-143</strain>
    </source>
</reference>
<dbReference type="PIRSF" id="PIRSF006470">
    <property type="entry name" value="DctB"/>
    <property type="match status" value="1"/>
</dbReference>
<protein>
    <submittedName>
        <fullName evidence="3">TRAP transporter substrate-binding protein</fullName>
    </submittedName>
</protein>